<organism evidence="2 3">
    <name type="scientific">Pseudoalteromonas spongiae</name>
    <dbReference type="NCBI Taxonomy" id="298657"/>
    <lineage>
        <taxon>Bacteria</taxon>
        <taxon>Pseudomonadati</taxon>
        <taxon>Pseudomonadota</taxon>
        <taxon>Gammaproteobacteria</taxon>
        <taxon>Alteromonadales</taxon>
        <taxon>Pseudoalteromonadaceae</taxon>
        <taxon>Pseudoalteromonas</taxon>
    </lineage>
</organism>
<keyword evidence="1" id="KW-0732">Signal</keyword>
<keyword evidence="3" id="KW-1185">Reference proteome</keyword>
<dbReference type="InterPro" id="IPR032710">
    <property type="entry name" value="NTF2-like_dom_sf"/>
</dbReference>
<gene>
    <name evidence="2" type="ORF">WAE96_15695</name>
</gene>
<dbReference type="RefSeq" id="WP_336436146.1">
    <property type="nucleotide sequence ID" value="NZ_JBAWKS010000002.1"/>
</dbReference>
<dbReference type="Gene3D" id="3.10.450.50">
    <property type="match status" value="2"/>
</dbReference>
<accession>A0ABU8EVX0</accession>
<evidence type="ECO:0000313" key="2">
    <source>
        <dbReference type="EMBL" id="MEI4551116.1"/>
    </source>
</evidence>
<comment type="caution">
    <text evidence="2">The sequence shown here is derived from an EMBL/GenBank/DDBJ whole genome shotgun (WGS) entry which is preliminary data.</text>
</comment>
<sequence>MKIKHSTSKFLAAIITSMSILSSVSANSTPLEPLNQGSSMKAIAIKAQDAFFKDYNAADVKKYFREDYIQHNPHVPTGLAPVLGFLPKLKEAGTTYTNHRLLQDGEFIIMHNTYNNAEAFGAKEVVTFDIWRMQNGQVAEHWDAIAPIVKETASGRSQFDGPTKVEDIDKTEANKKLIANFMQDVFFGKAPQKITEYISAKQYEQHNTMVKDGLDGLNEALACLASQNNMFEYHKVHRIFGEGNFVLTQSEGRWNGKPQAFYDLFRVKDGQIVEHWDVIQEIPAQMAHSNTMF</sequence>
<reference evidence="2 3" key="1">
    <citation type="submission" date="2023-12" db="EMBL/GenBank/DDBJ databases">
        <title>Friends and Foes: Symbiotic and Algicidal bacterial influence on Karenia brevis blooms.</title>
        <authorList>
            <person name="Fei C."/>
            <person name="Mohamed A.R."/>
            <person name="Booker A."/>
            <person name="Arshad M."/>
            <person name="Klass S."/>
            <person name="Ahn S."/>
            <person name="Gilbert P.M."/>
            <person name="Heil C.A."/>
            <person name="Martinez J.M."/>
            <person name="Amin S.A."/>
        </authorList>
    </citation>
    <scope>NUCLEOTIDE SEQUENCE [LARGE SCALE GENOMIC DNA]</scope>
    <source>
        <strain evidence="2 3">CE15</strain>
    </source>
</reference>
<evidence type="ECO:0000313" key="3">
    <source>
        <dbReference type="Proteomes" id="UP001382455"/>
    </source>
</evidence>
<feature type="chain" id="PRO_5045687706" evidence="1">
    <location>
        <begin position="29"/>
        <end position="293"/>
    </location>
</feature>
<feature type="signal peptide" evidence="1">
    <location>
        <begin position="1"/>
        <end position="28"/>
    </location>
</feature>
<dbReference type="Proteomes" id="UP001382455">
    <property type="component" value="Unassembled WGS sequence"/>
</dbReference>
<dbReference type="EMBL" id="JBAWKS010000002">
    <property type="protein sequence ID" value="MEI4551116.1"/>
    <property type="molecule type" value="Genomic_DNA"/>
</dbReference>
<evidence type="ECO:0000256" key="1">
    <source>
        <dbReference type="SAM" id="SignalP"/>
    </source>
</evidence>
<protein>
    <submittedName>
        <fullName evidence="2">Nuclear transport factor 2 family protein</fullName>
    </submittedName>
</protein>
<dbReference type="SUPFAM" id="SSF54427">
    <property type="entry name" value="NTF2-like"/>
    <property type="match status" value="2"/>
</dbReference>
<proteinExistence type="predicted"/>
<name>A0ABU8EVX0_9GAMM</name>